<feature type="transmembrane region" description="Helical" evidence="8">
    <location>
        <begin position="398"/>
        <end position="423"/>
    </location>
</feature>
<dbReference type="InterPro" id="IPR023408">
    <property type="entry name" value="MscS_beta-dom_sf"/>
</dbReference>
<feature type="transmembrane region" description="Helical" evidence="8">
    <location>
        <begin position="606"/>
        <end position="631"/>
    </location>
</feature>
<keyword evidence="4 8" id="KW-0812">Transmembrane</keyword>
<comment type="similarity">
    <text evidence="2">Belongs to the MscS (TC 1.A.23) family.</text>
</comment>
<accession>A0ABT3ZNJ5</accession>
<keyword evidence="6 8" id="KW-0472">Membrane</keyword>
<evidence type="ECO:0000256" key="2">
    <source>
        <dbReference type="ARBA" id="ARBA00008017"/>
    </source>
</evidence>
<feature type="region of interest" description="Disordered" evidence="7">
    <location>
        <begin position="105"/>
        <end position="151"/>
    </location>
</feature>
<proteinExistence type="inferred from homology"/>
<feature type="transmembrane region" description="Helical" evidence="8">
    <location>
        <begin position="551"/>
        <end position="572"/>
    </location>
</feature>
<feature type="transmembrane region" description="Helical" evidence="8">
    <location>
        <begin position="728"/>
        <end position="750"/>
    </location>
</feature>
<feature type="domain" description="Mechanosensitive ion channel transmembrane helices 2/3" evidence="10">
    <location>
        <begin position="712"/>
        <end position="747"/>
    </location>
</feature>
<dbReference type="InterPro" id="IPR006685">
    <property type="entry name" value="MscS_channel_2nd"/>
</dbReference>
<feature type="region of interest" description="Disordered" evidence="7">
    <location>
        <begin position="230"/>
        <end position="258"/>
    </location>
</feature>
<feature type="compositionally biased region" description="Low complexity" evidence="7">
    <location>
        <begin position="138"/>
        <end position="151"/>
    </location>
</feature>
<protein>
    <submittedName>
        <fullName evidence="11">Mechanosensitive ion channel</fullName>
    </submittedName>
</protein>
<feature type="transmembrane region" description="Helical" evidence="8">
    <location>
        <begin position="703"/>
        <end position="722"/>
    </location>
</feature>
<feature type="transmembrane region" description="Helical" evidence="8">
    <location>
        <begin position="651"/>
        <end position="672"/>
    </location>
</feature>
<comment type="caution">
    <text evidence="11">The sequence shown here is derived from an EMBL/GenBank/DDBJ whole genome shotgun (WGS) entry which is preliminary data.</text>
</comment>
<sequence length="946" mass="97890">MTIDAASTLARWLRRARRCCRSCRTRGASASPVFPGSPGFPVRAAWPARAIALSGRIPGARAGARRAVATAVGALLGGAVVFAQAAPPVMHVPAALQALMAPPAAPASDARAGSGAGVTDASEAARKGTGAGMDGTQASGDADSAPDVAADGAAQGAAGDAARANAARVAGRDAALAGSLDRVIATLESDRQRAALLAQLRQLRAATQAAHGAAATQAGVADTDAATGAGAPANDAADPSGGTGAAGAASAVAPAPGSGSAVETVRAVQAGLLGMLGSAVGALSRHAGEDAPVQYWSGRFNAAGNELNTIAAGRGSYSTGRALLDLLATLALWGGSAALLIYVQYRVHRRLGIVLGLEAEPTTRQLMVFLARRVGPWIIAFLISLVLARTLVPSFGRTVAMVLAYAVVVGAVFSALCLTMFSLFGAGHRRVAVHLLIAHSRRLLFLIGACGALGDATRSYDVSMMLGSNLAGLISTAANLCAAVLTGYFALAFRRPVAHLFINRSHDQRLRQKALTEVFEILGTLWHLPMLLLAVIAVTATLAGLDSSTDALRRAIVTALLLVLAFFITAVVRRITRPSGNVASLGDPPGGARHGRVRRQRRLSGYVGRFVHFFGTLLVFGVWCVFLELAARFWGHSLLTALSSSPAAQRISHALASTGVTLFSAWLLWLVIDTAIVETLHPSGHRGKSRAAPSTRARTILPLLRNVLLGALVVIVAISTLANMGLNVTPLLAGAGVIGLAIGFGAQSLVQDVITGLFILIEDTISIGDSVEVDGGHAGIVENLTVRTVRLRDGQGAIHSVPFSQIKTVKNLSRDFAYAVFEVRLAFATDIDDVTRMIRAVGDEMLEDVRYRANILGPVEIWGLDRFEANWMIVKGQIKTRPLQQSGVGRAFNLLLKMRMDEAGMVMPTPHMTVLAAAPAPLQAAAAPPIVTSVSGGDAPAGPASS</sequence>
<evidence type="ECO:0000256" key="8">
    <source>
        <dbReference type="SAM" id="Phobius"/>
    </source>
</evidence>
<dbReference type="Pfam" id="PF21088">
    <property type="entry name" value="MS_channel_1st"/>
    <property type="match status" value="1"/>
</dbReference>
<organism evidence="11 12">
    <name type="scientific">Robbsia betulipollinis</name>
    <dbReference type="NCBI Taxonomy" id="2981849"/>
    <lineage>
        <taxon>Bacteria</taxon>
        <taxon>Pseudomonadati</taxon>
        <taxon>Pseudomonadota</taxon>
        <taxon>Betaproteobacteria</taxon>
        <taxon>Burkholderiales</taxon>
        <taxon>Burkholderiaceae</taxon>
        <taxon>Robbsia</taxon>
    </lineage>
</organism>
<feature type="transmembrane region" description="Helical" evidence="8">
    <location>
        <begin position="322"/>
        <end position="343"/>
    </location>
</feature>
<evidence type="ECO:0000256" key="3">
    <source>
        <dbReference type="ARBA" id="ARBA00022475"/>
    </source>
</evidence>
<evidence type="ECO:0000256" key="4">
    <source>
        <dbReference type="ARBA" id="ARBA00022692"/>
    </source>
</evidence>
<dbReference type="InterPro" id="IPR049142">
    <property type="entry name" value="MS_channel_1st"/>
</dbReference>
<dbReference type="InterPro" id="IPR045276">
    <property type="entry name" value="YbiO_bact"/>
</dbReference>
<feature type="transmembrane region" description="Helical" evidence="8">
    <location>
        <begin position="443"/>
        <end position="460"/>
    </location>
</feature>
<keyword evidence="12" id="KW-1185">Reference proteome</keyword>
<dbReference type="InterPro" id="IPR011066">
    <property type="entry name" value="MscS_channel_C_sf"/>
</dbReference>
<dbReference type="Proteomes" id="UP001082899">
    <property type="component" value="Unassembled WGS sequence"/>
</dbReference>
<gene>
    <name evidence="11" type="ORF">OVY01_11385</name>
</gene>
<dbReference type="InterPro" id="IPR011014">
    <property type="entry name" value="MscS_channel_TM-2"/>
</dbReference>
<feature type="transmembrane region" description="Helical" evidence="8">
    <location>
        <begin position="514"/>
        <end position="545"/>
    </location>
</feature>
<feature type="transmembrane region" description="Helical" evidence="8">
    <location>
        <begin position="472"/>
        <end position="493"/>
    </location>
</feature>
<dbReference type="PANTHER" id="PTHR30460">
    <property type="entry name" value="MODERATE CONDUCTANCE MECHANOSENSITIVE CHANNEL YBIO"/>
    <property type="match status" value="1"/>
</dbReference>
<dbReference type="Gene3D" id="3.30.70.100">
    <property type="match status" value="1"/>
</dbReference>
<comment type="subcellular location">
    <subcellularLocation>
        <location evidence="1">Cell membrane</location>
        <topology evidence="1">Multi-pass membrane protein</topology>
    </subcellularLocation>
</comment>
<dbReference type="InterPro" id="IPR010920">
    <property type="entry name" value="LSM_dom_sf"/>
</dbReference>
<reference evidence="11" key="1">
    <citation type="submission" date="2022-11" db="EMBL/GenBank/DDBJ databases">
        <title>Robbsia betulipollinis sp. nov., isolated from pollen of birch (Betula pendula).</title>
        <authorList>
            <person name="Shi H."/>
            <person name="Ambika Manirajan B."/>
            <person name="Ratering S."/>
            <person name="Geissler-Plaum R."/>
            <person name="Schnell S."/>
        </authorList>
    </citation>
    <scope>NUCLEOTIDE SEQUENCE</scope>
    <source>
        <strain evidence="11">Bb-Pol-6</strain>
    </source>
</reference>
<keyword evidence="5 8" id="KW-1133">Transmembrane helix</keyword>
<dbReference type="Gene3D" id="1.10.287.1260">
    <property type="match status" value="1"/>
</dbReference>
<evidence type="ECO:0000256" key="7">
    <source>
        <dbReference type="SAM" id="MobiDB-lite"/>
    </source>
</evidence>
<dbReference type="PANTHER" id="PTHR30460:SF0">
    <property type="entry name" value="MODERATE CONDUCTANCE MECHANOSENSITIVE CHANNEL YBIO"/>
    <property type="match status" value="1"/>
</dbReference>
<evidence type="ECO:0000256" key="6">
    <source>
        <dbReference type="ARBA" id="ARBA00023136"/>
    </source>
</evidence>
<dbReference type="EMBL" id="JAPMXC010000001">
    <property type="protein sequence ID" value="MCY0387825.1"/>
    <property type="molecule type" value="Genomic_DNA"/>
</dbReference>
<feature type="domain" description="Mechanosensitive ion channel MscS" evidence="9">
    <location>
        <begin position="749"/>
        <end position="814"/>
    </location>
</feature>
<dbReference type="Pfam" id="PF00924">
    <property type="entry name" value="MS_channel_2nd"/>
    <property type="match status" value="1"/>
</dbReference>
<evidence type="ECO:0000256" key="5">
    <source>
        <dbReference type="ARBA" id="ARBA00022989"/>
    </source>
</evidence>
<evidence type="ECO:0000313" key="11">
    <source>
        <dbReference type="EMBL" id="MCY0387825.1"/>
    </source>
</evidence>
<dbReference type="SUPFAM" id="SSF82861">
    <property type="entry name" value="Mechanosensitive channel protein MscS (YggB), transmembrane region"/>
    <property type="match status" value="1"/>
</dbReference>
<dbReference type="RefSeq" id="WP_267847538.1">
    <property type="nucleotide sequence ID" value="NZ_JAPMXC010000001.1"/>
</dbReference>
<evidence type="ECO:0000256" key="1">
    <source>
        <dbReference type="ARBA" id="ARBA00004651"/>
    </source>
</evidence>
<dbReference type="SUPFAM" id="SSF82689">
    <property type="entry name" value="Mechanosensitive channel protein MscS (YggB), C-terminal domain"/>
    <property type="match status" value="1"/>
</dbReference>
<evidence type="ECO:0000259" key="9">
    <source>
        <dbReference type="Pfam" id="PF00924"/>
    </source>
</evidence>
<name>A0ABT3ZNJ5_9BURK</name>
<dbReference type="Gene3D" id="2.30.30.60">
    <property type="match status" value="1"/>
</dbReference>
<evidence type="ECO:0000259" key="10">
    <source>
        <dbReference type="Pfam" id="PF21088"/>
    </source>
</evidence>
<feature type="transmembrane region" description="Helical" evidence="8">
    <location>
        <begin position="374"/>
        <end position="392"/>
    </location>
</feature>
<keyword evidence="3" id="KW-1003">Cell membrane</keyword>
<dbReference type="SUPFAM" id="SSF50182">
    <property type="entry name" value="Sm-like ribonucleoproteins"/>
    <property type="match status" value="1"/>
</dbReference>
<evidence type="ECO:0000313" key="12">
    <source>
        <dbReference type="Proteomes" id="UP001082899"/>
    </source>
</evidence>